<dbReference type="Proteomes" id="UP000178106">
    <property type="component" value="Unassembled WGS sequence"/>
</dbReference>
<gene>
    <name evidence="3" type="ORF">A2494_00245</name>
</gene>
<sequence>MNSNGTWNAGENILLRGVWRKRLWLAAPVTVAQDSPNLIAVYWKANTPSKIPAQRITYKELLSNEQIHLVDSKWVTTDVLMLSTPGSAHGILVMWESGHVKFNCWYVNLQEPLRRTPMGFDTMDQLLDIVIEPDLSSWHWKDEDEFADTINHGVYSLAEAQAIREEGERVIKTMQDANSLLIQGWEKWRPPTDWQIPEFPAKWDDLSFYNDQS</sequence>
<dbReference type="EMBL" id="MHLU01000119">
    <property type="protein sequence ID" value="OGZ17842.1"/>
    <property type="molecule type" value="Genomic_DNA"/>
</dbReference>
<dbReference type="PANTHER" id="PTHR39159">
    <property type="match status" value="1"/>
</dbReference>
<dbReference type="SUPFAM" id="SSF159234">
    <property type="entry name" value="FomD-like"/>
    <property type="match status" value="1"/>
</dbReference>
<dbReference type="InterPro" id="IPR007295">
    <property type="entry name" value="DUF402"/>
</dbReference>
<evidence type="ECO:0000313" key="4">
    <source>
        <dbReference type="Proteomes" id="UP000178106"/>
    </source>
</evidence>
<protein>
    <recommendedName>
        <fullName evidence="2">DUF402 domain-containing protein</fullName>
    </recommendedName>
</protein>
<organism evidence="3 4">
    <name type="scientific">Candidatus Lloydbacteria bacterium RIFOXYC12_FULL_46_25</name>
    <dbReference type="NCBI Taxonomy" id="1798670"/>
    <lineage>
        <taxon>Bacteria</taxon>
        <taxon>Candidatus Lloydiibacteriota</taxon>
    </lineage>
</organism>
<evidence type="ECO:0000313" key="3">
    <source>
        <dbReference type="EMBL" id="OGZ17842.1"/>
    </source>
</evidence>
<dbReference type="AlphaFoldDB" id="A0A1G2DWV0"/>
<dbReference type="Pfam" id="PF04167">
    <property type="entry name" value="DUF402"/>
    <property type="match status" value="1"/>
</dbReference>
<evidence type="ECO:0000259" key="2">
    <source>
        <dbReference type="Pfam" id="PF04167"/>
    </source>
</evidence>
<feature type="domain" description="DUF402" evidence="2">
    <location>
        <begin position="71"/>
        <end position="176"/>
    </location>
</feature>
<dbReference type="InterPro" id="IPR035930">
    <property type="entry name" value="FomD-like_sf"/>
</dbReference>
<evidence type="ECO:0000256" key="1">
    <source>
        <dbReference type="ARBA" id="ARBA00022801"/>
    </source>
</evidence>
<proteinExistence type="predicted"/>
<reference evidence="3 4" key="1">
    <citation type="journal article" date="2016" name="Nat. Commun.">
        <title>Thousands of microbial genomes shed light on interconnected biogeochemical processes in an aquifer system.</title>
        <authorList>
            <person name="Anantharaman K."/>
            <person name="Brown C.T."/>
            <person name="Hug L.A."/>
            <person name="Sharon I."/>
            <person name="Castelle C.J."/>
            <person name="Probst A.J."/>
            <person name="Thomas B.C."/>
            <person name="Singh A."/>
            <person name="Wilkins M.J."/>
            <person name="Karaoz U."/>
            <person name="Brodie E.L."/>
            <person name="Williams K.H."/>
            <person name="Hubbard S.S."/>
            <person name="Banfield J.F."/>
        </authorList>
    </citation>
    <scope>NUCLEOTIDE SEQUENCE [LARGE SCALE GENOMIC DNA]</scope>
</reference>
<dbReference type="Gene3D" id="2.40.380.10">
    <property type="entry name" value="FomD-like"/>
    <property type="match status" value="1"/>
</dbReference>
<dbReference type="GO" id="GO:0016787">
    <property type="term" value="F:hydrolase activity"/>
    <property type="evidence" value="ECO:0007669"/>
    <property type="project" value="UniProtKB-KW"/>
</dbReference>
<dbReference type="PANTHER" id="PTHR39159:SF1">
    <property type="entry name" value="UPF0374 PROTEIN YGAC"/>
    <property type="match status" value="1"/>
</dbReference>
<comment type="caution">
    <text evidence="3">The sequence shown here is derived from an EMBL/GenBank/DDBJ whole genome shotgun (WGS) entry which is preliminary data.</text>
</comment>
<dbReference type="InterPro" id="IPR050212">
    <property type="entry name" value="Ntdp-like"/>
</dbReference>
<name>A0A1G2DWV0_9BACT</name>
<accession>A0A1G2DWV0</accession>
<keyword evidence="1" id="KW-0378">Hydrolase</keyword>